<evidence type="ECO:0000256" key="1">
    <source>
        <dbReference type="ARBA" id="ARBA00004651"/>
    </source>
</evidence>
<reference evidence="9 10" key="1">
    <citation type="submission" date="2016-02" db="EMBL/GenBank/DDBJ databases">
        <authorList>
            <person name="Wen L."/>
            <person name="He K."/>
            <person name="Yang H."/>
        </authorList>
    </citation>
    <scope>NUCLEOTIDE SEQUENCE [LARGE SCALE GENOMIC DNA]</scope>
    <source>
        <strain evidence="9 10">MJR8628A</strain>
    </source>
</reference>
<dbReference type="EMBL" id="LSQZ01000081">
    <property type="protein sequence ID" value="KXI11147.1"/>
    <property type="molecule type" value="Genomic_DNA"/>
</dbReference>
<evidence type="ECO:0000313" key="10">
    <source>
        <dbReference type="Proteomes" id="UP000070326"/>
    </source>
</evidence>
<dbReference type="InterPro" id="IPR050250">
    <property type="entry name" value="Macrolide_Exporter_MacB"/>
</dbReference>
<evidence type="ECO:0000256" key="6">
    <source>
        <dbReference type="ARBA" id="ARBA00038076"/>
    </source>
</evidence>
<sequence>MNMYILGLKYIKSHVRRVIYLSIIIVFSLVSLVSISIATKSQMINSKKFIDENSALYGAVANNIDKTTLDNIKNSKRVDKVYQTKNIGEFIENNGKILLLEEYNEKVNEISKLKLILGRLPFNDEEAILLDGTGNHKIGDYIDGVVKVNYEENGINKIRYISKKIKITGIVYNKIKSTEMRGMDQLYIKMGDGFKNIIPDKFNAYISFKTGFKDPEGESYGLNTELNLPKNLVTYNKILTNTENTYKQFFIASPEIKNLILAGILFPLVFLFIASRDVFADAALLRVVGSSKKKVFFIFGLENVLIILISNIISFILSYYASLIYMKKVNFTLFSDDLFRLMDKSIHMDYRTYIISFVISIIPFAIVFLYEFYVINNLSVVDLTNYNHRRKEINRILLRPTTKIHKKLLLINIQKNAIYLMVPVIMLSLSLSRYVININRDYFDKNVDSSVNFFMGREYNLTNSSNIYRPKSNLNDRNIGRFRDDNRINNIVTKSSKGAYFISNGKMFNEYFLNNRDLNGREIETVITGVDDDFLIRNGFITNNKFKSTLEYPVAYLRSKVYNKLETKMIPTMKNIKVGDVIKIKVAQYSNGREAYKTKKIIVGGFIDDSKWSRKVVSQLLLPEIITDTDNFKKLVGYGGADEINFNYNGNSKNLRAYMDKVLGKNNYKIISETEFKHIDQYEHRLLMKKIIVNIIYISVLSIITIYTSLNMIFEQRKRENTIMRHIGLSKKNMILMYIKESVFWAIFSGAIMFGIVSYKSIHDYLVNIKYLGDGYKMIFSFETVSLATLYVSVLFVLVFIVVLKKRIEE</sequence>
<evidence type="ECO:0000259" key="8">
    <source>
        <dbReference type="Pfam" id="PF02687"/>
    </source>
</evidence>
<feature type="transmembrane region" description="Helical" evidence="7">
    <location>
        <begin position="735"/>
        <end position="759"/>
    </location>
</feature>
<dbReference type="PANTHER" id="PTHR30572:SF4">
    <property type="entry name" value="ABC TRANSPORTER PERMEASE YTRF"/>
    <property type="match status" value="1"/>
</dbReference>
<dbReference type="PANTHER" id="PTHR30572">
    <property type="entry name" value="MEMBRANE COMPONENT OF TRANSPORTER-RELATED"/>
    <property type="match status" value="1"/>
</dbReference>
<accession>A0A135YP32</accession>
<dbReference type="AlphaFoldDB" id="A0A135YP32"/>
<keyword evidence="2" id="KW-1003">Cell membrane</keyword>
<feature type="transmembrane region" description="Helical" evidence="7">
    <location>
        <begin position="779"/>
        <end position="804"/>
    </location>
</feature>
<dbReference type="Proteomes" id="UP000070326">
    <property type="component" value="Unassembled WGS sequence"/>
</dbReference>
<dbReference type="RefSeq" id="WP_021935140.1">
    <property type="nucleotide sequence ID" value="NZ_CAMPYD010000002.1"/>
</dbReference>
<keyword evidence="3 7" id="KW-0812">Transmembrane</keyword>
<feature type="transmembrane region" description="Helical" evidence="7">
    <location>
        <begin position="350"/>
        <end position="370"/>
    </location>
</feature>
<feature type="transmembrane region" description="Helical" evidence="7">
    <location>
        <begin position="295"/>
        <end position="321"/>
    </location>
</feature>
<protein>
    <submittedName>
        <fullName evidence="9">Efflux ABC transporter, permease protein</fullName>
    </submittedName>
</protein>
<gene>
    <name evidence="9" type="ORF">HMPREF3195_01480</name>
</gene>
<evidence type="ECO:0000256" key="7">
    <source>
        <dbReference type="SAM" id="Phobius"/>
    </source>
</evidence>
<dbReference type="GO" id="GO:0005886">
    <property type="term" value="C:plasma membrane"/>
    <property type="evidence" value="ECO:0007669"/>
    <property type="project" value="UniProtKB-SubCell"/>
</dbReference>
<keyword evidence="5 7" id="KW-0472">Membrane</keyword>
<proteinExistence type="inferred from homology"/>
<organism evidence="9 10">
    <name type="scientific">Peptostreptococcus anaerobius</name>
    <dbReference type="NCBI Taxonomy" id="1261"/>
    <lineage>
        <taxon>Bacteria</taxon>
        <taxon>Bacillati</taxon>
        <taxon>Bacillota</taxon>
        <taxon>Clostridia</taxon>
        <taxon>Peptostreptococcales</taxon>
        <taxon>Peptostreptococcaceae</taxon>
        <taxon>Peptostreptococcus</taxon>
    </lineage>
</organism>
<feature type="transmembrane region" description="Helical" evidence="7">
    <location>
        <begin position="256"/>
        <end position="274"/>
    </location>
</feature>
<keyword evidence="4 7" id="KW-1133">Transmembrane helix</keyword>
<evidence type="ECO:0000256" key="2">
    <source>
        <dbReference type="ARBA" id="ARBA00022475"/>
    </source>
</evidence>
<comment type="caution">
    <text evidence="9">The sequence shown here is derived from an EMBL/GenBank/DDBJ whole genome shotgun (WGS) entry which is preliminary data.</text>
</comment>
<comment type="similarity">
    <text evidence="6">Belongs to the ABC-4 integral membrane protein family.</text>
</comment>
<dbReference type="PATRIC" id="fig|1261.5.peg.1485"/>
<dbReference type="InterPro" id="IPR003838">
    <property type="entry name" value="ABC3_permease_C"/>
</dbReference>
<dbReference type="Pfam" id="PF02687">
    <property type="entry name" value="FtsX"/>
    <property type="match status" value="1"/>
</dbReference>
<comment type="subcellular location">
    <subcellularLocation>
        <location evidence="1">Cell membrane</location>
        <topology evidence="1">Multi-pass membrane protein</topology>
    </subcellularLocation>
</comment>
<evidence type="ECO:0000256" key="4">
    <source>
        <dbReference type="ARBA" id="ARBA00022989"/>
    </source>
</evidence>
<evidence type="ECO:0000313" key="9">
    <source>
        <dbReference type="EMBL" id="KXI11147.1"/>
    </source>
</evidence>
<name>A0A135YP32_9FIRM</name>
<dbReference type="GO" id="GO:0022857">
    <property type="term" value="F:transmembrane transporter activity"/>
    <property type="evidence" value="ECO:0007669"/>
    <property type="project" value="TreeGrafter"/>
</dbReference>
<feature type="transmembrane region" description="Helical" evidence="7">
    <location>
        <begin position="691"/>
        <end position="714"/>
    </location>
</feature>
<evidence type="ECO:0000256" key="3">
    <source>
        <dbReference type="ARBA" id="ARBA00022692"/>
    </source>
</evidence>
<dbReference type="STRING" id="1261.HMPREF3195_01480"/>
<feature type="transmembrane region" description="Helical" evidence="7">
    <location>
        <begin position="18"/>
        <end position="38"/>
    </location>
</feature>
<evidence type="ECO:0000256" key="5">
    <source>
        <dbReference type="ARBA" id="ARBA00023136"/>
    </source>
</evidence>
<feature type="domain" description="ABC3 transporter permease C-terminal" evidence="8">
    <location>
        <begin position="696"/>
        <end position="805"/>
    </location>
</feature>